<name>W6E8V5_CHIKI</name>
<dbReference type="PANTHER" id="PTHR24292:SF84">
    <property type="entry name" value="CYTOCHROME P450 28A5-RELATED"/>
    <property type="match status" value="1"/>
</dbReference>
<keyword evidence="11 14" id="KW-0408">Iron</keyword>
<organism evidence="16">
    <name type="scientific">Chironomus kiiensis</name>
    <name type="common">Midge</name>
    <dbReference type="NCBI Taxonomy" id="84408"/>
    <lineage>
        <taxon>Eukaryota</taxon>
        <taxon>Metazoa</taxon>
        <taxon>Ecdysozoa</taxon>
        <taxon>Arthropoda</taxon>
        <taxon>Hexapoda</taxon>
        <taxon>Insecta</taxon>
        <taxon>Pterygota</taxon>
        <taxon>Neoptera</taxon>
        <taxon>Endopterygota</taxon>
        <taxon>Diptera</taxon>
        <taxon>Nematocera</taxon>
        <taxon>Chironomoidea</taxon>
        <taxon>Chironomidae</taxon>
        <taxon>Chironominae</taxon>
        <taxon>Chironomus</taxon>
    </lineage>
</organism>
<evidence type="ECO:0000256" key="1">
    <source>
        <dbReference type="ARBA" id="ARBA00001971"/>
    </source>
</evidence>
<evidence type="ECO:0000256" key="2">
    <source>
        <dbReference type="ARBA" id="ARBA00003690"/>
    </source>
</evidence>
<evidence type="ECO:0000256" key="14">
    <source>
        <dbReference type="PIRSR" id="PIRSR602403-1"/>
    </source>
</evidence>
<dbReference type="PANTHER" id="PTHR24292">
    <property type="entry name" value="CYTOCHROME P450"/>
    <property type="match status" value="1"/>
</dbReference>
<dbReference type="GO" id="GO:0005789">
    <property type="term" value="C:endoplasmic reticulum membrane"/>
    <property type="evidence" value="ECO:0007669"/>
    <property type="project" value="UniProtKB-SubCell"/>
</dbReference>
<evidence type="ECO:0000256" key="11">
    <source>
        <dbReference type="ARBA" id="ARBA00023004"/>
    </source>
</evidence>
<dbReference type="InterPro" id="IPR002403">
    <property type="entry name" value="Cyt_P450_E_grp-IV"/>
</dbReference>
<dbReference type="Gene3D" id="1.10.630.10">
    <property type="entry name" value="Cytochrome P450"/>
    <property type="match status" value="1"/>
</dbReference>
<dbReference type="GO" id="GO:0016705">
    <property type="term" value="F:oxidoreductase activity, acting on paired donors, with incorporation or reduction of molecular oxygen"/>
    <property type="evidence" value="ECO:0007669"/>
    <property type="project" value="InterPro"/>
</dbReference>
<keyword evidence="12 15" id="KW-0503">Monooxygenase</keyword>
<evidence type="ECO:0000256" key="13">
    <source>
        <dbReference type="ARBA" id="ARBA00023136"/>
    </source>
</evidence>
<gene>
    <name evidence="16" type="primary">CYP6FW1</name>
</gene>
<dbReference type="PRINTS" id="PR00385">
    <property type="entry name" value="P450"/>
</dbReference>
<accession>W6E8V5</accession>
<dbReference type="InterPro" id="IPR036396">
    <property type="entry name" value="Cyt_P450_sf"/>
</dbReference>
<keyword evidence="6 14" id="KW-0349">Heme</keyword>
<dbReference type="EMBL" id="KF896077">
    <property type="protein sequence ID" value="AHJ10935.1"/>
    <property type="molecule type" value="mRNA"/>
</dbReference>
<evidence type="ECO:0000256" key="9">
    <source>
        <dbReference type="ARBA" id="ARBA00022848"/>
    </source>
</evidence>
<keyword evidence="13" id="KW-0472">Membrane</keyword>
<dbReference type="PRINTS" id="PR00465">
    <property type="entry name" value="EP450IV"/>
</dbReference>
<reference evidence="16" key="1">
    <citation type="submission" date="2013-11" db="EMBL/GenBank/DDBJ databases">
        <title>Transcription profiling of CYP6 genes responding to insecticides in Chironomus kiinensis.</title>
        <authorList>
            <person name="Cao C."/>
        </authorList>
    </citation>
    <scope>NUCLEOTIDE SEQUENCE</scope>
</reference>
<dbReference type="AlphaFoldDB" id="W6E8V5"/>
<feature type="binding site" description="axial binding residue" evidence="14">
    <location>
        <position position="434"/>
    </location>
    <ligand>
        <name>heme</name>
        <dbReference type="ChEBI" id="CHEBI:30413"/>
    </ligand>
    <ligandPart>
        <name>Fe</name>
        <dbReference type="ChEBI" id="CHEBI:18248"/>
    </ligandPart>
</feature>
<dbReference type="GO" id="GO:0005506">
    <property type="term" value="F:iron ion binding"/>
    <property type="evidence" value="ECO:0007669"/>
    <property type="project" value="InterPro"/>
</dbReference>
<evidence type="ECO:0000313" key="16">
    <source>
        <dbReference type="EMBL" id="AHJ10935.1"/>
    </source>
</evidence>
<dbReference type="FunFam" id="1.10.630.10:FF:000182">
    <property type="entry name" value="Cytochrome P450 3A4"/>
    <property type="match status" value="1"/>
</dbReference>
<evidence type="ECO:0000256" key="8">
    <source>
        <dbReference type="ARBA" id="ARBA00022824"/>
    </source>
</evidence>
<evidence type="ECO:0000256" key="5">
    <source>
        <dbReference type="ARBA" id="ARBA00010617"/>
    </source>
</evidence>
<comment type="cofactor">
    <cofactor evidence="1 14">
        <name>heme</name>
        <dbReference type="ChEBI" id="CHEBI:30413"/>
    </cofactor>
</comment>
<keyword evidence="8" id="KW-0256">Endoplasmic reticulum</keyword>
<keyword evidence="10 15" id="KW-0560">Oxidoreductase</keyword>
<sequence length="493" mass="57661">MIFLLTTFTLLAIACALTFTYFNAKYKFFTSRNVVGPKPEFFFGNMREAFFKRRHFSSIIDDFYQMYKHTEQIIGFYNITTPYYLLISPDLIKQILVKDFKHFRNNEFSGLSDKKKDPVMALNPFVMRDEEWKEKRTEVASGMTQNKLKSMFPLVQDVGKRFAEYIKLELNRNQLKSFDSREISVRYTCDTVSSCIFGIDGGSFTKKESEIISMGNKMIRSISDAAKSFLPKRLMPQDVQDFFVYLMEEAIKYRNNHSISRDDFLAHIISLKKKKDMSEIEMVAHGVTFFLDGFDTSSIGLAPIFYELGKNKRVQNKLREELVTAFPNENDVTYDKLLDNQYLENVIYESLRISPPITFANRECSENITLELNNKKKITIEKGEKVIIPLISIQQDPEYYHDPKEFIPERYDHGIKEYRDKGLLFPFGEGPRECLGKRFALLQVKTAIYYIVRNFEISVNEELTAKNLEIDPEELLMNVKKGGMWLNFKEIEC</sequence>
<evidence type="ECO:0000256" key="3">
    <source>
        <dbReference type="ARBA" id="ARBA00004174"/>
    </source>
</evidence>
<evidence type="ECO:0000256" key="10">
    <source>
        <dbReference type="ARBA" id="ARBA00023002"/>
    </source>
</evidence>
<protein>
    <submittedName>
        <fullName evidence="16">Cytochrome P450 6FW1</fullName>
    </submittedName>
</protein>
<dbReference type="InterPro" id="IPR017972">
    <property type="entry name" value="Cyt_P450_CS"/>
</dbReference>
<evidence type="ECO:0000256" key="6">
    <source>
        <dbReference type="ARBA" id="ARBA00022617"/>
    </source>
</evidence>
<dbReference type="GO" id="GO:0004497">
    <property type="term" value="F:monooxygenase activity"/>
    <property type="evidence" value="ECO:0007669"/>
    <property type="project" value="UniProtKB-KW"/>
</dbReference>
<evidence type="ECO:0000256" key="15">
    <source>
        <dbReference type="RuleBase" id="RU000461"/>
    </source>
</evidence>
<dbReference type="GO" id="GO:0020037">
    <property type="term" value="F:heme binding"/>
    <property type="evidence" value="ECO:0007669"/>
    <property type="project" value="InterPro"/>
</dbReference>
<keyword evidence="9" id="KW-0492">Microsome</keyword>
<evidence type="ECO:0000256" key="7">
    <source>
        <dbReference type="ARBA" id="ARBA00022723"/>
    </source>
</evidence>
<dbReference type="InterPro" id="IPR050476">
    <property type="entry name" value="Insect_CytP450_Detox"/>
</dbReference>
<evidence type="ECO:0000256" key="12">
    <source>
        <dbReference type="ARBA" id="ARBA00023033"/>
    </source>
</evidence>
<evidence type="ECO:0000256" key="4">
    <source>
        <dbReference type="ARBA" id="ARBA00004406"/>
    </source>
</evidence>
<dbReference type="PROSITE" id="PS00086">
    <property type="entry name" value="CYTOCHROME_P450"/>
    <property type="match status" value="1"/>
</dbReference>
<comment type="subcellular location">
    <subcellularLocation>
        <location evidence="4">Endoplasmic reticulum membrane</location>
        <topology evidence="4">Peripheral membrane protein</topology>
    </subcellularLocation>
    <subcellularLocation>
        <location evidence="3">Microsome membrane</location>
        <topology evidence="3">Peripheral membrane protein</topology>
    </subcellularLocation>
</comment>
<dbReference type="Pfam" id="PF00067">
    <property type="entry name" value="p450"/>
    <property type="match status" value="1"/>
</dbReference>
<comment type="similarity">
    <text evidence="5 15">Belongs to the cytochrome P450 family.</text>
</comment>
<dbReference type="InterPro" id="IPR001128">
    <property type="entry name" value="Cyt_P450"/>
</dbReference>
<comment type="function">
    <text evidence="2">May be involved in the metabolism of insect hormones and in the breakdown of synthetic insecticides.</text>
</comment>
<dbReference type="CDD" id="cd11056">
    <property type="entry name" value="CYP6-like"/>
    <property type="match status" value="1"/>
</dbReference>
<proteinExistence type="evidence at transcript level"/>
<dbReference type="SUPFAM" id="SSF48264">
    <property type="entry name" value="Cytochrome P450"/>
    <property type="match status" value="1"/>
</dbReference>
<keyword evidence="7 14" id="KW-0479">Metal-binding</keyword>